<comment type="caution">
    <text evidence="1">The sequence shown here is derived from an EMBL/GenBank/DDBJ whole genome shotgun (WGS) entry which is preliminary data.</text>
</comment>
<reference evidence="1 2" key="1">
    <citation type="submission" date="2016-11" db="EMBL/GenBank/DDBJ databases">
        <title>Mixed transmission modes and dynamic genome evolution in an obligate animal-bacterial symbiosis.</title>
        <authorList>
            <person name="Russell S.L."/>
            <person name="Corbett-Detig R.B."/>
            <person name="Cavanaugh C.M."/>
        </authorList>
    </citation>
    <scope>NUCLEOTIDE SEQUENCE [LARGE SCALE GENOMIC DNA]</scope>
    <source>
        <strain evidence="1">Sp-SM6</strain>
    </source>
</reference>
<evidence type="ECO:0000313" key="1">
    <source>
        <dbReference type="EMBL" id="OOZ38162.1"/>
    </source>
</evidence>
<dbReference type="AlphaFoldDB" id="A0A1T2KZ98"/>
<accession>A0A1T2KZ98</accession>
<evidence type="ECO:0000313" key="2">
    <source>
        <dbReference type="Proteomes" id="UP000190198"/>
    </source>
</evidence>
<sequence length="72" mass="8651">MMKHNAENERVKRKYLIFLKEAKRQNEASLDAVAMALSRFEKYNKYRNFKAFHFEQAVGFKKHLANQDNKQT</sequence>
<gene>
    <name evidence="1" type="ORF">BOW52_09145</name>
</gene>
<organism evidence="1 2">
    <name type="scientific">Solemya elarraichensis gill symbiont</name>
    <dbReference type="NCBI Taxonomy" id="1918949"/>
    <lineage>
        <taxon>Bacteria</taxon>
        <taxon>Pseudomonadati</taxon>
        <taxon>Pseudomonadota</taxon>
        <taxon>Gammaproteobacteria</taxon>
        <taxon>sulfur-oxidizing symbionts</taxon>
    </lineage>
</organism>
<keyword evidence="2" id="KW-1185">Reference proteome</keyword>
<name>A0A1T2KZ98_9GAMM</name>
<dbReference type="EMBL" id="MPRK01000210">
    <property type="protein sequence ID" value="OOZ38162.1"/>
    <property type="molecule type" value="Genomic_DNA"/>
</dbReference>
<protein>
    <submittedName>
        <fullName evidence="1">Recombinase XerC</fullName>
    </submittedName>
</protein>
<feature type="non-terminal residue" evidence="1">
    <location>
        <position position="72"/>
    </location>
</feature>
<proteinExistence type="predicted"/>
<dbReference type="Proteomes" id="UP000190198">
    <property type="component" value="Unassembled WGS sequence"/>
</dbReference>